<proteinExistence type="predicted"/>
<accession>A0A3A8G3X7</accession>
<sequence length="144" mass="16828">MPMLIQHIDAIAREKKRDVLFLHFENYIEDKDLEDNARNVVLAWLDEHGIAYTPCMGIEDESLIDGYLGDVYLELPFDEQDPQYQLVQQHLEDEEGNMKIEDVFFFVLSLEVALEIEADRQESADLENQFEDEDQDSTTRGRLS</sequence>
<feature type="region of interest" description="Disordered" evidence="1">
    <location>
        <begin position="122"/>
        <end position="144"/>
    </location>
</feature>
<dbReference type="RefSeq" id="WP_120367264.1">
    <property type="nucleotide sequence ID" value="NZ_RAXZ01000006.1"/>
</dbReference>
<gene>
    <name evidence="2" type="ORF">D7V64_07030</name>
</gene>
<name>A0A3A8G3X7_9GAMM</name>
<dbReference type="AlphaFoldDB" id="A0A3A8G3X7"/>
<dbReference type="Proteomes" id="UP000281084">
    <property type="component" value="Unassembled WGS sequence"/>
</dbReference>
<organism evidence="2 3">
    <name type="scientific">Acinetobacter cumulans</name>
    <dbReference type="NCBI Taxonomy" id="2136182"/>
    <lineage>
        <taxon>Bacteria</taxon>
        <taxon>Pseudomonadati</taxon>
        <taxon>Pseudomonadota</taxon>
        <taxon>Gammaproteobacteria</taxon>
        <taxon>Moraxellales</taxon>
        <taxon>Moraxellaceae</taxon>
        <taxon>Acinetobacter</taxon>
    </lineage>
</organism>
<comment type="caution">
    <text evidence="2">The sequence shown here is derived from an EMBL/GenBank/DDBJ whole genome shotgun (WGS) entry which is preliminary data.</text>
</comment>
<evidence type="ECO:0000256" key="1">
    <source>
        <dbReference type="SAM" id="MobiDB-lite"/>
    </source>
</evidence>
<evidence type="ECO:0000313" key="3">
    <source>
        <dbReference type="Proteomes" id="UP000281084"/>
    </source>
</evidence>
<feature type="compositionally biased region" description="Acidic residues" evidence="1">
    <location>
        <begin position="124"/>
        <end position="136"/>
    </location>
</feature>
<protein>
    <submittedName>
        <fullName evidence="2">Uncharacterized protein</fullName>
    </submittedName>
</protein>
<reference evidence="2 3" key="1">
    <citation type="submission" date="2018-09" db="EMBL/GenBank/DDBJ databases">
        <title>The draft genome of Acinetobacter spp. strains.</title>
        <authorList>
            <person name="Qin J."/>
            <person name="Feng Y."/>
            <person name="Zong Z."/>
        </authorList>
    </citation>
    <scope>NUCLEOTIDE SEQUENCE [LARGE SCALE GENOMIC DNA]</scope>
    <source>
        <strain evidence="2 3">WCHAc060002</strain>
    </source>
</reference>
<evidence type="ECO:0000313" key="2">
    <source>
        <dbReference type="EMBL" id="RKG53645.1"/>
    </source>
</evidence>
<dbReference type="EMBL" id="RAXZ01000006">
    <property type="protein sequence ID" value="RKG53645.1"/>
    <property type="molecule type" value="Genomic_DNA"/>
</dbReference>